<reference evidence="1 2" key="1">
    <citation type="submission" date="2016-10" db="EMBL/GenBank/DDBJ databases">
        <authorList>
            <person name="de Groot N.N."/>
        </authorList>
    </citation>
    <scope>NUCLEOTIDE SEQUENCE [LARGE SCALE GENOMIC DNA]</scope>
    <source>
        <strain evidence="1 2">DSM 22274</strain>
    </source>
</reference>
<accession>A0A1H5PHT0</accession>
<dbReference type="Proteomes" id="UP000182725">
    <property type="component" value="Unassembled WGS sequence"/>
</dbReference>
<evidence type="ECO:0000313" key="2">
    <source>
        <dbReference type="Proteomes" id="UP000182725"/>
    </source>
</evidence>
<protein>
    <submittedName>
        <fullName evidence="1">Uncharacterized protein</fullName>
    </submittedName>
</protein>
<name>A0A1H5PHT0_9MICC</name>
<gene>
    <name evidence="1" type="ORF">SAMN04489740_4383</name>
</gene>
<evidence type="ECO:0000313" key="1">
    <source>
        <dbReference type="EMBL" id="SEF13492.1"/>
    </source>
</evidence>
<sequence length="50" mass="5439">MTTPAVGSTSLFSDVTPTRPLTAKEQAAVQLTRRIRISLESAYTLIVEAF</sequence>
<dbReference type="EMBL" id="FNTV01000002">
    <property type="protein sequence ID" value="SEF13492.1"/>
    <property type="molecule type" value="Genomic_DNA"/>
</dbReference>
<dbReference type="AlphaFoldDB" id="A0A1H5PHT0"/>
<proteinExistence type="predicted"/>
<organism evidence="1 2">
    <name type="scientific">Arthrobacter alpinus</name>
    <dbReference type="NCBI Taxonomy" id="656366"/>
    <lineage>
        <taxon>Bacteria</taxon>
        <taxon>Bacillati</taxon>
        <taxon>Actinomycetota</taxon>
        <taxon>Actinomycetes</taxon>
        <taxon>Micrococcales</taxon>
        <taxon>Micrococcaceae</taxon>
        <taxon>Arthrobacter</taxon>
    </lineage>
</organism>